<evidence type="ECO:0000313" key="1">
    <source>
        <dbReference type="EMBL" id="VDL85529.1"/>
    </source>
</evidence>
<dbReference type="EMBL" id="UYSL01026500">
    <property type="protein sequence ID" value="VDL85529.1"/>
    <property type="molecule type" value="Genomic_DNA"/>
</dbReference>
<dbReference type="AlphaFoldDB" id="A0A0N4YWC3"/>
<reference evidence="1 2" key="2">
    <citation type="submission" date="2018-11" db="EMBL/GenBank/DDBJ databases">
        <authorList>
            <consortium name="Pathogen Informatics"/>
        </authorList>
    </citation>
    <scope>NUCLEOTIDE SEQUENCE [LARGE SCALE GENOMIC DNA]</scope>
</reference>
<organism evidence="3">
    <name type="scientific">Nippostrongylus brasiliensis</name>
    <name type="common">Rat hookworm</name>
    <dbReference type="NCBI Taxonomy" id="27835"/>
    <lineage>
        <taxon>Eukaryota</taxon>
        <taxon>Metazoa</taxon>
        <taxon>Ecdysozoa</taxon>
        <taxon>Nematoda</taxon>
        <taxon>Chromadorea</taxon>
        <taxon>Rhabditida</taxon>
        <taxon>Rhabditina</taxon>
        <taxon>Rhabditomorpha</taxon>
        <taxon>Strongyloidea</taxon>
        <taxon>Heligmosomidae</taxon>
        <taxon>Nippostrongylus</taxon>
    </lineage>
</organism>
<protein>
    <submittedName>
        <fullName evidence="1 3">Uncharacterized protein</fullName>
    </submittedName>
</protein>
<dbReference type="WBParaSite" id="NBR_0002154501-mRNA-1">
    <property type="protein sequence ID" value="NBR_0002154501-mRNA-1"/>
    <property type="gene ID" value="NBR_0002154501"/>
</dbReference>
<evidence type="ECO:0000313" key="2">
    <source>
        <dbReference type="Proteomes" id="UP000271162"/>
    </source>
</evidence>
<sequence>MLGEISSTGVTCVNELGRSLRTDDPRRELVGAAVRERTALVKEIVKAALLDIDNLSMKRRAYAWLHYCENGEATEVLGCAEREVTANVRGLVEQLSREVERLDHGKEESSCQAEWPGRLDLESIAPEVLREFAGRKLRERGQHATIIGQGPTQEACERVKEVASESFWCHSSAPFRLLIGGHGIDVSAIPFSLGVSSSQKVTYYFHFTITSYPNGNGSVPRVRHGCSFAIQTRHRSTQQAMYRAHGGQ</sequence>
<proteinExistence type="predicted"/>
<dbReference type="Proteomes" id="UP000271162">
    <property type="component" value="Unassembled WGS sequence"/>
</dbReference>
<accession>A0A0N4YWC3</accession>
<evidence type="ECO:0000313" key="3">
    <source>
        <dbReference type="WBParaSite" id="NBR_0002154501-mRNA-1"/>
    </source>
</evidence>
<gene>
    <name evidence="1" type="ORF">NBR_LOCUS21546</name>
</gene>
<keyword evidence="2" id="KW-1185">Reference proteome</keyword>
<reference evidence="3" key="1">
    <citation type="submission" date="2017-02" db="UniProtKB">
        <authorList>
            <consortium name="WormBaseParasite"/>
        </authorList>
    </citation>
    <scope>IDENTIFICATION</scope>
</reference>
<name>A0A0N4YWC3_NIPBR</name>